<dbReference type="AlphaFoldDB" id="A0A813M0W8"/>
<reference evidence="1" key="1">
    <citation type="submission" date="2021-02" db="EMBL/GenBank/DDBJ databases">
        <authorList>
            <person name="Nowell W R."/>
        </authorList>
    </citation>
    <scope>NUCLEOTIDE SEQUENCE</scope>
    <source>
        <strain evidence="1">Ploen Becks lab</strain>
    </source>
</reference>
<organism evidence="1 2">
    <name type="scientific">Brachionus calyciflorus</name>
    <dbReference type="NCBI Taxonomy" id="104777"/>
    <lineage>
        <taxon>Eukaryota</taxon>
        <taxon>Metazoa</taxon>
        <taxon>Spiralia</taxon>
        <taxon>Gnathifera</taxon>
        <taxon>Rotifera</taxon>
        <taxon>Eurotatoria</taxon>
        <taxon>Monogononta</taxon>
        <taxon>Pseudotrocha</taxon>
        <taxon>Ploima</taxon>
        <taxon>Brachionidae</taxon>
        <taxon>Brachionus</taxon>
    </lineage>
</organism>
<dbReference type="EMBL" id="CAJNOC010000067">
    <property type="protein sequence ID" value="CAF0711680.1"/>
    <property type="molecule type" value="Genomic_DNA"/>
</dbReference>
<dbReference type="Gene3D" id="2.130.10.10">
    <property type="entry name" value="YVTN repeat-like/Quinoprotein amine dehydrogenase"/>
    <property type="match status" value="1"/>
</dbReference>
<dbReference type="OrthoDB" id="10309458at2759"/>
<evidence type="ECO:0000313" key="1">
    <source>
        <dbReference type="EMBL" id="CAF0711680.1"/>
    </source>
</evidence>
<dbReference type="Proteomes" id="UP000663879">
    <property type="component" value="Unassembled WGS sequence"/>
</dbReference>
<evidence type="ECO:0000313" key="2">
    <source>
        <dbReference type="Proteomes" id="UP000663879"/>
    </source>
</evidence>
<dbReference type="SUPFAM" id="SSF50969">
    <property type="entry name" value="YVTN repeat-like/Quinoprotein amine dehydrogenase"/>
    <property type="match status" value="1"/>
</dbReference>
<sequence>MSQQLSPPSKDTNNNLSAKNFLGPNTSASDIDLCSLISEAKPAAILVNECGEIEIQMNKNHSYFYAYELIFHSDNKDDADQLSNQNDNSISNDKLCCFAETRSGSLLLATEKGIIGIINLKKCMTAWISLIKINCDSFSSSSNLNPNDDLYDIGQKKLIDLCIDNNNDQITILTKHMNRDKPEFKIEVYGLNEKTNEMTLIKILTLAQSQSSSSSASLNEPSEFVRIYLDETENCYVIIDSNNHKVYWYNTSNCQAKRCVKSPDGESIHFPSGLALVNEPKIIYICSQKGMLICRPDHQSVKHDSLKPIDISYSIQDNCIYFIDEYALYRTKVTETMANEQRFKRIFSNKLQNKGFRRVIACEKHIFVMGSESNSLFVIERDHLKIK</sequence>
<gene>
    <name evidence="1" type="ORF">OXX778_LOCUS1135</name>
</gene>
<dbReference type="InterPro" id="IPR011044">
    <property type="entry name" value="Quino_amine_DH_bsu"/>
</dbReference>
<accession>A0A813M0W8</accession>
<name>A0A813M0W8_9BILA</name>
<keyword evidence="2" id="KW-1185">Reference proteome</keyword>
<protein>
    <submittedName>
        <fullName evidence="1">Uncharacterized protein</fullName>
    </submittedName>
</protein>
<comment type="caution">
    <text evidence="1">The sequence shown here is derived from an EMBL/GenBank/DDBJ whole genome shotgun (WGS) entry which is preliminary data.</text>
</comment>
<proteinExistence type="predicted"/>
<dbReference type="InterPro" id="IPR015943">
    <property type="entry name" value="WD40/YVTN_repeat-like_dom_sf"/>
</dbReference>